<feature type="domain" description="Response regulatory" evidence="9">
    <location>
        <begin position="9"/>
        <end position="127"/>
    </location>
</feature>
<dbReference type="SMART" id="SM00387">
    <property type="entry name" value="HATPase_c"/>
    <property type="match status" value="1"/>
</dbReference>
<proteinExistence type="predicted"/>
<comment type="caution">
    <text evidence="10">The sequence shown here is derived from an EMBL/GenBank/DDBJ whole genome shotgun (WGS) entry which is preliminary data.</text>
</comment>
<feature type="modified residue" description="4-aspartylphosphate" evidence="6">
    <location>
        <position position="62"/>
    </location>
</feature>
<evidence type="ECO:0000259" key="8">
    <source>
        <dbReference type="PROSITE" id="PS50109"/>
    </source>
</evidence>
<evidence type="ECO:0000313" key="11">
    <source>
        <dbReference type="Proteomes" id="UP000654345"/>
    </source>
</evidence>
<feature type="domain" description="Histidine kinase" evidence="8">
    <location>
        <begin position="160"/>
        <end position="376"/>
    </location>
</feature>
<gene>
    <name evidence="10" type="ORF">KSB_78000</name>
</gene>
<dbReference type="Proteomes" id="UP000654345">
    <property type="component" value="Unassembled WGS sequence"/>
</dbReference>
<feature type="coiled-coil region" evidence="7">
    <location>
        <begin position="123"/>
        <end position="153"/>
    </location>
</feature>
<evidence type="ECO:0000256" key="6">
    <source>
        <dbReference type="PROSITE-ProRule" id="PRU00169"/>
    </source>
</evidence>
<dbReference type="Gene3D" id="3.40.50.2300">
    <property type="match status" value="1"/>
</dbReference>
<dbReference type="SUPFAM" id="SSF52172">
    <property type="entry name" value="CheY-like"/>
    <property type="match status" value="1"/>
</dbReference>
<evidence type="ECO:0000256" key="7">
    <source>
        <dbReference type="SAM" id="Coils"/>
    </source>
</evidence>
<dbReference type="SUPFAM" id="SSF55874">
    <property type="entry name" value="ATPase domain of HSP90 chaperone/DNA topoisomerase II/histidine kinase"/>
    <property type="match status" value="1"/>
</dbReference>
<keyword evidence="4" id="KW-0808">Transferase</keyword>
<dbReference type="InterPro" id="IPR001789">
    <property type="entry name" value="Sig_transdc_resp-reg_receiver"/>
</dbReference>
<name>A0ABQ3V361_9CHLR</name>
<dbReference type="SMART" id="SM00448">
    <property type="entry name" value="REC"/>
    <property type="match status" value="1"/>
</dbReference>
<keyword evidence="11" id="KW-1185">Reference proteome</keyword>
<dbReference type="CDD" id="cd00075">
    <property type="entry name" value="HATPase"/>
    <property type="match status" value="1"/>
</dbReference>
<comment type="catalytic activity">
    <reaction evidence="1">
        <text>ATP + protein L-histidine = ADP + protein N-phospho-L-histidine.</text>
        <dbReference type="EC" id="2.7.13.3"/>
    </reaction>
</comment>
<evidence type="ECO:0000256" key="2">
    <source>
        <dbReference type="ARBA" id="ARBA00012438"/>
    </source>
</evidence>
<dbReference type="EMBL" id="BNJG01000003">
    <property type="protein sequence ID" value="GHO59325.1"/>
    <property type="molecule type" value="Genomic_DNA"/>
</dbReference>
<dbReference type="PROSITE" id="PS50109">
    <property type="entry name" value="HIS_KIN"/>
    <property type="match status" value="1"/>
</dbReference>
<dbReference type="CDD" id="cd00082">
    <property type="entry name" value="HisKA"/>
    <property type="match status" value="1"/>
</dbReference>
<dbReference type="Gene3D" id="3.30.565.10">
    <property type="entry name" value="Histidine kinase-like ATPase, C-terminal domain"/>
    <property type="match status" value="1"/>
</dbReference>
<dbReference type="Gene3D" id="1.10.287.130">
    <property type="match status" value="1"/>
</dbReference>
<dbReference type="CDD" id="cd00156">
    <property type="entry name" value="REC"/>
    <property type="match status" value="1"/>
</dbReference>
<keyword evidence="5" id="KW-0902">Two-component regulatory system</keyword>
<evidence type="ECO:0000256" key="4">
    <source>
        <dbReference type="ARBA" id="ARBA00022777"/>
    </source>
</evidence>
<evidence type="ECO:0000256" key="5">
    <source>
        <dbReference type="ARBA" id="ARBA00023012"/>
    </source>
</evidence>
<dbReference type="PANTHER" id="PTHR43547:SF2">
    <property type="entry name" value="HYBRID SIGNAL TRANSDUCTION HISTIDINE KINASE C"/>
    <property type="match status" value="1"/>
</dbReference>
<protein>
    <recommendedName>
        <fullName evidence="2">histidine kinase</fullName>
        <ecNumber evidence="2">2.7.13.3</ecNumber>
    </recommendedName>
</protein>
<dbReference type="PANTHER" id="PTHR43547">
    <property type="entry name" value="TWO-COMPONENT HISTIDINE KINASE"/>
    <property type="match status" value="1"/>
</dbReference>
<dbReference type="EC" id="2.7.13.3" evidence="2"/>
<dbReference type="Pfam" id="PF02518">
    <property type="entry name" value="HATPase_c"/>
    <property type="match status" value="1"/>
</dbReference>
<keyword evidence="7" id="KW-0175">Coiled coil</keyword>
<keyword evidence="4" id="KW-0418">Kinase</keyword>
<dbReference type="InterPro" id="IPR036097">
    <property type="entry name" value="HisK_dim/P_sf"/>
</dbReference>
<evidence type="ECO:0000256" key="1">
    <source>
        <dbReference type="ARBA" id="ARBA00000085"/>
    </source>
</evidence>
<dbReference type="SUPFAM" id="SSF47384">
    <property type="entry name" value="Homodimeric domain of signal transducing histidine kinase"/>
    <property type="match status" value="1"/>
</dbReference>
<sequence>MRMTIPIIRILLIEDDEEDFILLRKHLSRISGVRYELEWETSYIHGLTRMLEDTQHDLCMLDYRLGAHNGIELLTEAREHGYVRPIVLLTGATEGEIDIQALQAGADDYIDKGHLQGELLHRIIRYAIERKKAEIEREKLISEKMAVQELEKRKNEFMSMVVHEVKTPLTSIKGYAQLLNKRYKRSEDDQALQLVNRMNAQVSKLTSLLDDLLDVTRISGGMFSISEEFFPFDELVKEIVEDLQAINEQFTLELEGESGITIWGDRMRLGQVITNFLTNAMKYASTSQRVVVKTHLSDQDVTLCVQDFGPGIAKDVQEKIFTPFFRQERPEQRSIPGLGLGLHIASEIIRQHEGRIWVESEEGQGATFCFSLPLERKESIVTQPETV</sequence>
<dbReference type="InterPro" id="IPR004358">
    <property type="entry name" value="Sig_transdc_His_kin-like_C"/>
</dbReference>
<dbReference type="Pfam" id="PF00512">
    <property type="entry name" value="HisKA"/>
    <property type="match status" value="1"/>
</dbReference>
<dbReference type="PROSITE" id="PS50110">
    <property type="entry name" value="RESPONSE_REGULATORY"/>
    <property type="match status" value="1"/>
</dbReference>
<dbReference type="PRINTS" id="PR00344">
    <property type="entry name" value="BCTRLSENSOR"/>
</dbReference>
<reference evidence="10 11" key="1">
    <citation type="journal article" date="2021" name="Int. J. Syst. Evol. Microbiol.">
        <title>Reticulibacter mediterranei gen. nov., sp. nov., within the new family Reticulibacteraceae fam. nov., and Ktedonospora formicarum gen. nov., sp. nov., Ktedonobacter robiniae sp. nov., Dictyobacter formicarum sp. nov. and Dictyobacter arantiisoli sp. nov., belonging to the class Ktedonobacteria.</title>
        <authorList>
            <person name="Yabe S."/>
            <person name="Zheng Y."/>
            <person name="Wang C.M."/>
            <person name="Sakai Y."/>
            <person name="Abe K."/>
            <person name="Yokota A."/>
            <person name="Donadio S."/>
            <person name="Cavaletti L."/>
            <person name="Monciardini P."/>
        </authorList>
    </citation>
    <scope>NUCLEOTIDE SEQUENCE [LARGE SCALE GENOMIC DNA]</scope>
    <source>
        <strain evidence="10 11">SOSP1-30</strain>
    </source>
</reference>
<dbReference type="InterPro" id="IPR003594">
    <property type="entry name" value="HATPase_dom"/>
</dbReference>
<keyword evidence="3 6" id="KW-0597">Phosphoprotein</keyword>
<dbReference type="InterPro" id="IPR005467">
    <property type="entry name" value="His_kinase_dom"/>
</dbReference>
<dbReference type="InterPro" id="IPR003661">
    <property type="entry name" value="HisK_dim/P_dom"/>
</dbReference>
<dbReference type="InterPro" id="IPR011006">
    <property type="entry name" value="CheY-like_superfamily"/>
</dbReference>
<evidence type="ECO:0000259" key="9">
    <source>
        <dbReference type="PROSITE" id="PS50110"/>
    </source>
</evidence>
<evidence type="ECO:0000256" key="3">
    <source>
        <dbReference type="ARBA" id="ARBA00022553"/>
    </source>
</evidence>
<dbReference type="SMART" id="SM00388">
    <property type="entry name" value="HisKA"/>
    <property type="match status" value="1"/>
</dbReference>
<evidence type="ECO:0000313" key="10">
    <source>
        <dbReference type="EMBL" id="GHO59325.1"/>
    </source>
</evidence>
<accession>A0ABQ3V361</accession>
<dbReference type="Pfam" id="PF00072">
    <property type="entry name" value="Response_reg"/>
    <property type="match status" value="1"/>
</dbReference>
<dbReference type="InterPro" id="IPR036890">
    <property type="entry name" value="HATPase_C_sf"/>
</dbReference>
<organism evidence="10 11">
    <name type="scientific">Ktedonobacter robiniae</name>
    <dbReference type="NCBI Taxonomy" id="2778365"/>
    <lineage>
        <taxon>Bacteria</taxon>
        <taxon>Bacillati</taxon>
        <taxon>Chloroflexota</taxon>
        <taxon>Ktedonobacteria</taxon>
        <taxon>Ktedonobacterales</taxon>
        <taxon>Ktedonobacteraceae</taxon>
        <taxon>Ktedonobacter</taxon>
    </lineage>
</organism>